<evidence type="ECO:0000256" key="1">
    <source>
        <dbReference type="SAM" id="MobiDB-lite"/>
    </source>
</evidence>
<feature type="region of interest" description="Disordered" evidence="1">
    <location>
        <begin position="351"/>
        <end position="379"/>
    </location>
</feature>
<dbReference type="OrthoDB" id="2554293at2759"/>
<dbReference type="OMA" id="AYTVMMQ"/>
<feature type="region of interest" description="Disordered" evidence="1">
    <location>
        <begin position="864"/>
        <end position="886"/>
    </location>
</feature>
<name>A0A1C7M4Y8_GRIFR</name>
<feature type="compositionally biased region" description="Basic and acidic residues" evidence="1">
    <location>
        <begin position="877"/>
        <end position="886"/>
    </location>
</feature>
<accession>A0A1C7M4Y8</accession>
<dbReference type="STRING" id="5627.A0A1C7M4Y8"/>
<dbReference type="Proteomes" id="UP000092993">
    <property type="component" value="Unassembled WGS sequence"/>
</dbReference>
<protein>
    <submittedName>
        <fullName evidence="2">Uncharacterized protein</fullName>
    </submittedName>
</protein>
<reference evidence="2 3" key="1">
    <citation type="submission" date="2016-03" db="EMBL/GenBank/DDBJ databases">
        <title>Whole genome sequencing of Grifola frondosa 9006-11.</title>
        <authorList>
            <person name="Min B."/>
            <person name="Park H."/>
            <person name="Kim J.-G."/>
            <person name="Cho H."/>
            <person name="Oh Y.-L."/>
            <person name="Kong W.-S."/>
            <person name="Choi I.-G."/>
        </authorList>
    </citation>
    <scope>NUCLEOTIDE SEQUENCE [LARGE SCALE GENOMIC DNA]</scope>
    <source>
        <strain evidence="2 3">9006-11</strain>
    </source>
</reference>
<gene>
    <name evidence="2" type="ORF">A0H81_08098</name>
</gene>
<evidence type="ECO:0000313" key="2">
    <source>
        <dbReference type="EMBL" id="OBZ71980.1"/>
    </source>
</evidence>
<evidence type="ECO:0000313" key="3">
    <source>
        <dbReference type="Proteomes" id="UP000092993"/>
    </source>
</evidence>
<sequence length="886" mass="98650">MKRPLRAGGSQSVDAGPSLDLRDFTVPFVCSRRCSVRFSERAPLTGALGLACYARHMPCIWSTAANTLLRGVAHHFPSRHGPRSMFYTHSQRPPLPCCRPAATSASFFTSAPCRTSTIISTKENDSVTSPPKADFLTSSMRLTAAQLSRASAQAVRLCAQEGHFGDALYVVNSLHYSVHPDALYPLPNSESSKSGDAPLQPINFGRPVSPRLSAHAFLHGLLRAGYGKKAAQYAQLMIGQGISLRTYTLESIIRSLSPIPASLSNPFKFTGADRKVQDDPAVLKLRMELVADDCTQAALQLLHEARVFGQHRTKRMYDAIISTALMQGEIIVGSLLFVLLVKDWQLRNASAKSIPETDPSDDPALDSKRRQQGIKLSPRRIASELPYPDPIIMGKILRIIKDYFSSGPDDNQLATALQALANLAALLDTDAYQRGRTVRSPTIKENAHHGITVETVKPKSDGSKAILNVHPKSRSTFPRALQRLDTQVLALPNAGELLPGSVTADAFTLSSYIISLTSTGRPAVVADVLFHILPELYIIDHPSWGSITEELQLSLRRPPRRQCLQRAVAHGPYVFSALLNALSKAGNTGLAERVWILAKQAERASWIPDFAPGVAPWCLTVHAYTSMLQCYAAEARKSIPLVYRGRLPFTETSRELEDVWVPKADHHKRGWARFVVARRRLVLKEEKKSSGRRMDRKKHNQRLEMGLLLYRSMLSGGRAVYDSLLDLQGKTEESWSFPEHMRPIPDPRFFNAALSLFGRHPDMYARASRSSRAYWRRRLRTSHLWYHQRETVSPHWTPLIQEVAETMVASGLSVPAGFRHLFVGRWLPGTMNPHSLRLRLSIVHMHSRLSQERLQAACLANGEGSRSASWTCTPPHARQDRSEYCK</sequence>
<keyword evidence="3" id="KW-1185">Reference proteome</keyword>
<dbReference type="AlphaFoldDB" id="A0A1C7M4Y8"/>
<organism evidence="2 3">
    <name type="scientific">Grifola frondosa</name>
    <name type="common">Maitake</name>
    <name type="synonym">Polyporus frondosus</name>
    <dbReference type="NCBI Taxonomy" id="5627"/>
    <lineage>
        <taxon>Eukaryota</taxon>
        <taxon>Fungi</taxon>
        <taxon>Dikarya</taxon>
        <taxon>Basidiomycota</taxon>
        <taxon>Agaricomycotina</taxon>
        <taxon>Agaricomycetes</taxon>
        <taxon>Polyporales</taxon>
        <taxon>Grifolaceae</taxon>
        <taxon>Grifola</taxon>
    </lineage>
</organism>
<proteinExistence type="predicted"/>
<dbReference type="EMBL" id="LUGG01000010">
    <property type="protein sequence ID" value="OBZ71980.1"/>
    <property type="molecule type" value="Genomic_DNA"/>
</dbReference>
<comment type="caution">
    <text evidence="2">The sequence shown here is derived from an EMBL/GenBank/DDBJ whole genome shotgun (WGS) entry which is preliminary data.</text>
</comment>